<proteinExistence type="predicted"/>
<dbReference type="EMBL" id="CP036268">
    <property type="protein sequence ID" value="QDT37190.1"/>
    <property type="molecule type" value="Genomic_DNA"/>
</dbReference>
<evidence type="ECO:0000313" key="3">
    <source>
        <dbReference type="Proteomes" id="UP000317318"/>
    </source>
</evidence>
<reference evidence="2 3" key="1">
    <citation type="submission" date="2019-02" db="EMBL/GenBank/DDBJ databases">
        <title>Deep-cultivation of Planctomycetes and their phenomic and genomic characterization uncovers novel biology.</title>
        <authorList>
            <person name="Wiegand S."/>
            <person name="Jogler M."/>
            <person name="Boedeker C."/>
            <person name="Pinto D."/>
            <person name="Vollmers J."/>
            <person name="Rivas-Marin E."/>
            <person name="Kohn T."/>
            <person name="Peeters S.H."/>
            <person name="Heuer A."/>
            <person name="Rast P."/>
            <person name="Oberbeckmann S."/>
            <person name="Bunk B."/>
            <person name="Jeske O."/>
            <person name="Meyerdierks A."/>
            <person name="Storesund J.E."/>
            <person name="Kallscheuer N."/>
            <person name="Luecker S."/>
            <person name="Lage O.M."/>
            <person name="Pohl T."/>
            <person name="Merkel B.J."/>
            <person name="Hornburger P."/>
            <person name="Mueller R.-W."/>
            <person name="Bruemmer F."/>
            <person name="Labrenz M."/>
            <person name="Spormann A.M."/>
            <person name="Op den Camp H."/>
            <person name="Overmann J."/>
            <person name="Amann R."/>
            <person name="Jetten M.S.M."/>
            <person name="Mascher T."/>
            <person name="Medema M.H."/>
            <person name="Devos D.P."/>
            <person name="Kaster A.-K."/>
            <person name="Ovreas L."/>
            <person name="Rohde M."/>
            <person name="Galperin M.Y."/>
            <person name="Jogler C."/>
        </authorList>
    </citation>
    <scope>NUCLEOTIDE SEQUENCE [LARGE SCALE GENOMIC DNA]</scope>
    <source>
        <strain evidence="2 3">Pan189</strain>
    </source>
</reference>
<protein>
    <submittedName>
        <fullName evidence="2">Uncharacterized protein</fullName>
    </submittedName>
</protein>
<sequence length="240" mass="26073">MKQTIPLFIAGVVGFVLIGAWFFPVASGWGDTAIKWFNVIAAMALILGGLNLLKLNLQKITARKPGWGYSAITIVAFLTTLCVGLLKVGVTPSEAFPAARWGNDFQQEGSALWWLFEFVLTPLNMTMFSLLAFFVASAAFRAFRAKNIEATLLLSTAIIVLLGQTFAAGYLTGWLPEFPVDPTETPNFWAYFRLEVLKETIRDVPTAAGMRAITIGIALGVVATSLRVLSGIDRSYLGGD</sequence>
<dbReference type="Proteomes" id="UP000317318">
    <property type="component" value="Chromosome"/>
</dbReference>
<accession>A0A517R047</accession>
<feature type="transmembrane region" description="Helical" evidence="1">
    <location>
        <begin position="36"/>
        <end position="55"/>
    </location>
</feature>
<keyword evidence="3" id="KW-1185">Reference proteome</keyword>
<dbReference type="OrthoDB" id="259178at2"/>
<gene>
    <name evidence="2" type="ORF">Pan189_15620</name>
</gene>
<feature type="transmembrane region" description="Helical" evidence="1">
    <location>
        <begin position="111"/>
        <end position="140"/>
    </location>
</feature>
<feature type="transmembrane region" description="Helical" evidence="1">
    <location>
        <begin position="208"/>
        <end position="229"/>
    </location>
</feature>
<dbReference type="KEGG" id="svp:Pan189_15620"/>
<keyword evidence="1" id="KW-0812">Transmembrane</keyword>
<evidence type="ECO:0000256" key="1">
    <source>
        <dbReference type="SAM" id="Phobius"/>
    </source>
</evidence>
<feature type="transmembrane region" description="Helical" evidence="1">
    <location>
        <begin position="152"/>
        <end position="171"/>
    </location>
</feature>
<dbReference type="RefSeq" id="WP_145363327.1">
    <property type="nucleotide sequence ID" value="NZ_CP036268.1"/>
</dbReference>
<feature type="transmembrane region" description="Helical" evidence="1">
    <location>
        <begin position="7"/>
        <end position="24"/>
    </location>
</feature>
<keyword evidence="1" id="KW-1133">Transmembrane helix</keyword>
<name>A0A517R047_9PLAN</name>
<feature type="transmembrane region" description="Helical" evidence="1">
    <location>
        <begin position="67"/>
        <end position="91"/>
    </location>
</feature>
<organism evidence="2 3">
    <name type="scientific">Stratiformator vulcanicus</name>
    <dbReference type="NCBI Taxonomy" id="2527980"/>
    <lineage>
        <taxon>Bacteria</taxon>
        <taxon>Pseudomonadati</taxon>
        <taxon>Planctomycetota</taxon>
        <taxon>Planctomycetia</taxon>
        <taxon>Planctomycetales</taxon>
        <taxon>Planctomycetaceae</taxon>
        <taxon>Stratiformator</taxon>
    </lineage>
</organism>
<keyword evidence="1" id="KW-0472">Membrane</keyword>
<dbReference type="AlphaFoldDB" id="A0A517R047"/>
<evidence type="ECO:0000313" key="2">
    <source>
        <dbReference type="EMBL" id="QDT37190.1"/>
    </source>
</evidence>